<comment type="caution">
    <text evidence="8">The sequence shown here is derived from an EMBL/GenBank/DDBJ whole genome shotgun (WGS) entry which is preliminary data.</text>
</comment>
<accession>A0ABS2BQA3</accession>
<dbReference type="InterPro" id="IPR016633">
    <property type="entry name" value="EarP"/>
</dbReference>
<keyword evidence="2" id="KW-0808">Transferase</keyword>
<evidence type="ECO:0000313" key="8">
    <source>
        <dbReference type="EMBL" id="MBM3117819.1"/>
    </source>
</evidence>
<organism evidence="8 9">
    <name type="scientific">Jeongeupia naejangsanensis</name>
    <dbReference type="NCBI Taxonomy" id="613195"/>
    <lineage>
        <taxon>Bacteria</taxon>
        <taxon>Pseudomonadati</taxon>
        <taxon>Pseudomonadota</taxon>
        <taxon>Betaproteobacteria</taxon>
        <taxon>Neisseriales</taxon>
        <taxon>Chitinibacteraceae</taxon>
        <taxon>Jeongeupia</taxon>
    </lineage>
</organism>
<dbReference type="Pfam" id="PF10093">
    <property type="entry name" value="EarP"/>
    <property type="match status" value="1"/>
</dbReference>
<keyword evidence="8" id="KW-0648">Protein biosynthesis</keyword>
<dbReference type="PIRSF" id="PIRSF015557">
    <property type="entry name" value="UCP015557"/>
    <property type="match status" value="1"/>
</dbReference>
<evidence type="ECO:0000256" key="5">
    <source>
        <dbReference type="ARBA" id="ARBA00024416"/>
    </source>
</evidence>
<gene>
    <name evidence="8" type="primary">earP</name>
    <name evidence="8" type="ORF">JMJ54_18450</name>
</gene>
<comment type="catalytic activity">
    <reaction evidence="7">
        <text>dTDP-beta-L-rhamnose + L-arginyl-[protein] = N(omega)-(alpha-L-rhamnosyl)-L-arginyl-[protein] + dTDP + H(+)</text>
        <dbReference type="Rhea" id="RHEA:66692"/>
        <dbReference type="Rhea" id="RHEA-COMP:10532"/>
        <dbReference type="Rhea" id="RHEA-COMP:17096"/>
        <dbReference type="ChEBI" id="CHEBI:15378"/>
        <dbReference type="ChEBI" id="CHEBI:29965"/>
        <dbReference type="ChEBI" id="CHEBI:57510"/>
        <dbReference type="ChEBI" id="CHEBI:58369"/>
        <dbReference type="ChEBI" id="CHEBI:167445"/>
    </reaction>
    <physiologicalReaction direction="left-to-right" evidence="7">
        <dbReference type="Rhea" id="RHEA:66693"/>
    </physiologicalReaction>
</comment>
<dbReference type="NCBIfam" id="TIGR03837">
    <property type="entry name" value="efp_Arg_rhamno"/>
    <property type="match status" value="1"/>
</dbReference>
<comment type="similarity">
    <text evidence="4">Belongs to the glycosyltransferase 104 family.</text>
</comment>
<sequence length="392" mass="43322">MDRQAVLERQPQGRDVIARRWDVFCKVVDNFGDIGVCWRLARQLHDEFGLHVVLWLDDPASLARMCPDASAHARTQWLDGVTVERWDETTVVDELGEVVIEAFACSVPASVVSLMRAQQPGQSVWLNLEYLSAEPWVAGCHELASPQGHGLQKFFFFPGFTGATGGLIAEREMRAARAGWGDHARAHFLGALGIQPRAGALLTSLFAYENEALPGLLDAWAAGAAPVHCLVPEGRILPQLQAWLGEPVTAGATRERGALTISVMPFISQTDYDRLLWSCDLNFVRGEDSFVRAQWARMPLVWQIYRQEEEAHLEKLDAWLALYLAELPAGTRAAAAAFVRAWNLEKGAGTAWPAFAAVLPQLRDYAGIWAERLLANGNLADNLVNFTQGKLK</sequence>
<dbReference type="RefSeq" id="WP_203540002.1">
    <property type="nucleotide sequence ID" value="NZ_JAESND010000015.1"/>
</dbReference>
<evidence type="ECO:0000256" key="2">
    <source>
        <dbReference type="ARBA" id="ARBA00022679"/>
    </source>
</evidence>
<evidence type="ECO:0000256" key="1">
    <source>
        <dbReference type="ARBA" id="ARBA00022676"/>
    </source>
</evidence>
<protein>
    <recommendedName>
        <fullName evidence="5">Protein-arginine rhamnosyltransferase</fullName>
    </recommendedName>
    <alternativeName>
        <fullName evidence="6">EF-P arginine rhamnosyltransferase</fullName>
    </alternativeName>
</protein>
<evidence type="ECO:0000256" key="7">
    <source>
        <dbReference type="ARBA" id="ARBA00048472"/>
    </source>
</evidence>
<dbReference type="EMBL" id="JAESND010000015">
    <property type="protein sequence ID" value="MBM3117819.1"/>
    <property type="molecule type" value="Genomic_DNA"/>
</dbReference>
<dbReference type="Proteomes" id="UP000809431">
    <property type="component" value="Unassembled WGS sequence"/>
</dbReference>
<keyword evidence="9" id="KW-1185">Reference proteome</keyword>
<comment type="function">
    <text evidence="3">Protein-arginine rhamnosyltransferase that catalyzes the transfer of a single rhamnose to elongation factor P (EF-P) on 'Lys-32', a modification required for EF-P-dependent rescue of polyproline stalled ribosomes.</text>
</comment>
<reference evidence="8 9" key="1">
    <citation type="submission" date="2021-01" db="EMBL/GenBank/DDBJ databases">
        <title>Draft Genome Sequence and Polyhydroxyalkanoate Biosynthetic Potential of Jeongeupia naejangsanensis Type Strain DSM 24253.</title>
        <authorList>
            <person name="Turrini P."/>
            <person name="Artuso I."/>
            <person name="Lugli G.A."/>
            <person name="Frangipani E."/>
            <person name="Ventura M."/>
            <person name="Visca P."/>
        </authorList>
    </citation>
    <scope>NUCLEOTIDE SEQUENCE [LARGE SCALE GENOMIC DNA]</scope>
    <source>
        <strain evidence="8 9">DSM 24253</strain>
    </source>
</reference>
<evidence type="ECO:0000313" key="9">
    <source>
        <dbReference type="Proteomes" id="UP000809431"/>
    </source>
</evidence>
<name>A0ABS2BQA3_9NEIS</name>
<dbReference type="GO" id="GO:0003746">
    <property type="term" value="F:translation elongation factor activity"/>
    <property type="evidence" value="ECO:0007669"/>
    <property type="project" value="UniProtKB-KW"/>
</dbReference>
<proteinExistence type="inferred from homology"/>
<keyword evidence="1" id="KW-0328">Glycosyltransferase</keyword>
<evidence type="ECO:0000256" key="4">
    <source>
        <dbReference type="ARBA" id="ARBA00024346"/>
    </source>
</evidence>
<keyword evidence="8" id="KW-0251">Elongation factor</keyword>
<evidence type="ECO:0000256" key="6">
    <source>
        <dbReference type="ARBA" id="ARBA00030025"/>
    </source>
</evidence>
<evidence type="ECO:0000256" key="3">
    <source>
        <dbReference type="ARBA" id="ARBA00024303"/>
    </source>
</evidence>